<reference evidence="2" key="2">
    <citation type="submission" date="2025-08" db="UniProtKB">
        <authorList>
            <consortium name="RefSeq"/>
        </authorList>
    </citation>
    <scope>IDENTIFICATION</scope>
    <source>
        <tissue evidence="2">Leaf</tissue>
    </source>
</reference>
<evidence type="ECO:0000313" key="1">
    <source>
        <dbReference type="Proteomes" id="UP000790787"/>
    </source>
</evidence>
<dbReference type="PANTHER" id="PTHR37216">
    <property type="entry name" value="EXPRESSED PROTEIN"/>
    <property type="match status" value="1"/>
</dbReference>
<keyword evidence="1" id="KW-1185">Reference proteome</keyword>
<dbReference type="Proteomes" id="UP000790787">
    <property type="component" value="Chromosome 5"/>
</dbReference>
<gene>
    <name evidence="2" type="primary">LOC107761483</name>
</gene>
<dbReference type="RefSeq" id="XP_016435184.1">
    <property type="nucleotide sequence ID" value="XM_016579698.2"/>
</dbReference>
<dbReference type="OrthoDB" id="785636at2759"/>
<evidence type="ECO:0000313" key="2">
    <source>
        <dbReference type="RefSeq" id="XP_016435184.1"/>
    </source>
</evidence>
<proteinExistence type="predicted"/>
<dbReference type="InterPro" id="IPR057196">
    <property type="entry name" value="DUF7874"/>
</dbReference>
<organism evidence="1 2">
    <name type="scientific">Nicotiana tabacum</name>
    <name type="common">Common tobacco</name>
    <dbReference type="NCBI Taxonomy" id="4097"/>
    <lineage>
        <taxon>Eukaryota</taxon>
        <taxon>Viridiplantae</taxon>
        <taxon>Streptophyta</taxon>
        <taxon>Embryophyta</taxon>
        <taxon>Tracheophyta</taxon>
        <taxon>Spermatophyta</taxon>
        <taxon>Magnoliopsida</taxon>
        <taxon>eudicotyledons</taxon>
        <taxon>Gunneridae</taxon>
        <taxon>Pentapetalae</taxon>
        <taxon>asterids</taxon>
        <taxon>lamiids</taxon>
        <taxon>Solanales</taxon>
        <taxon>Solanaceae</taxon>
        <taxon>Nicotianoideae</taxon>
        <taxon>Nicotianeae</taxon>
        <taxon>Nicotiana</taxon>
    </lineage>
</organism>
<dbReference type="OMA" id="WTSATFF"/>
<name>A0A1S3X5I8_TOBAC</name>
<dbReference type="AlphaFoldDB" id="A0A1S3X5I8"/>
<reference evidence="1" key="1">
    <citation type="journal article" date="2014" name="Nat. Commun.">
        <title>The tobacco genome sequence and its comparison with those of tomato and potato.</title>
        <authorList>
            <person name="Sierro N."/>
            <person name="Battey J.N."/>
            <person name="Ouadi S."/>
            <person name="Bakaher N."/>
            <person name="Bovet L."/>
            <person name="Willig A."/>
            <person name="Goepfert S."/>
            <person name="Peitsch M.C."/>
            <person name="Ivanov N.V."/>
        </authorList>
    </citation>
    <scope>NUCLEOTIDE SEQUENCE [LARGE SCALE GENOMIC DNA]</scope>
</reference>
<dbReference type="KEGG" id="nta:107761483"/>
<dbReference type="RefSeq" id="XP_016435184.1">
    <property type="nucleotide sequence ID" value="XM_016579698.1"/>
</dbReference>
<accession>A0A1S3X5I8</accession>
<dbReference type="Pfam" id="PF25284">
    <property type="entry name" value="DUF7874"/>
    <property type="match status" value="1"/>
</dbReference>
<dbReference type="GeneID" id="107761483"/>
<dbReference type="PaxDb" id="4097-A0A1S3X5I8"/>
<protein>
    <submittedName>
        <fullName evidence="2">Uncharacterized protein LOC107761483</fullName>
    </submittedName>
</protein>
<sequence length="168" mass="19247">MGTFKKIGQGALQFMGHAISKIGQSFQGRDEKIDNEIIEICYDKYFRWTSADFYHAICQTVEEINRRQGSTQIKIPSTTTLMEVYKKYHKVKGTKLTEDEFRKILRELIHESEVIGYGAKDTLFYLFGVPVTALFIKQRIKPQAISDEIFIPAVTSATVLVLAKFNKV</sequence>
<dbReference type="STRING" id="4097.A0A1S3X5I8"/>
<dbReference type="PANTHER" id="PTHR37216:SF1">
    <property type="entry name" value="EXPRESSED PROTEIN"/>
    <property type="match status" value="1"/>
</dbReference>